<dbReference type="FunFam" id="1.20.1090.10:FF:000001">
    <property type="entry name" value="Aldehyde-alcohol dehydrogenase"/>
    <property type="match status" value="1"/>
</dbReference>
<evidence type="ECO:0000313" key="6">
    <source>
        <dbReference type="EMBL" id="SDC17701.1"/>
    </source>
</evidence>
<dbReference type="EMBL" id="FMZA01000004">
    <property type="protein sequence ID" value="SDC17701.1"/>
    <property type="molecule type" value="Genomic_DNA"/>
</dbReference>
<feature type="domain" description="Fe-containing alcohol dehydrogenase-like C-terminal" evidence="5">
    <location>
        <begin position="198"/>
        <end position="380"/>
    </location>
</feature>
<dbReference type="PANTHER" id="PTHR11496:SF102">
    <property type="entry name" value="ALCOHOL DEHYDROGENASE 4"/>
    <property type="match status" value="1"/>
</dbReference>
<gene>
    <name evidence="6" type="ORF">SAMN04488112_10428</name>
</gene>
<dbReference type="InterPro" id="IPR018211">
    <property type="entry name" value="ADH_Fe_CS"/>
</dbReference>
<dbReference type="PANTHER" id="PTHR11496">
    <property type="entry name" value="ALCOHOL DEHYDROGENASE"/>
    <property type="match status" value="1"/>
</dbReference>
<keyword evidence="2" id="KW-0560">Oxidoreductase</keyword>
<evidence type="ECO:0000313" key="7">
    <source>
        <dbReference type="Proteomes" id="UP000199387"/>
    </source>
</evidence>
<evidence type="ECO:0000256" key="3">
    <source>
        <dbReference type="ARBA" id="ARBA00023027"/>
    </source>
</evidence>
<evidence type="ECO:0000259" key="5">
    <source>
        <dbReference type="Pfam" id="PF25137"/>
    </source>
</evidence>
<dbReference type="Proteomes" id="UP000199387">
    <property type="component" value="Unassembled WGS sequence"/>
</dbReference>
<dbReference type="Gene3D" id="3.40.50.1970">
    <property type="match status" value="1"/>
</dbReference>
<sequence length="401" mass="43271">MMRFEQMMDLTQFVMPTKVVSGIGASKQVADEIRELGVTKAMIVTDKGIYTSGIIDPIEKSLRDAGMDVHIFNEIEGEPDTELVAKGSRIFKEQGCDGLVAIGGGSSMDTAKAIGVEAVHPEPLITYEASDDGKPLEKRIPPLTTIPTTAGTGSEVTQWAVIKDPVREIKFNVGGPLIPAHLAIIDPELHLSMPAHITAATGVDAISHAIECFTMHQSQPITDAVALLAIEYAAKYIRRAYANGNDIEARYGMAQAAMLAGLSYGSDSAGAAHAMAQTLGGMVPVMHGQCVSAMLPAVMEYNWMGAPEKFARIAQALGVNVEGLSTEEAAKASVREVENLVRELNIPTLREQGVNPDEIDRYAQAAFDDPQTFGNPRIIKSPEEYKWIYRRCLGLEESTLD</sequence>
<dbReference type="CDD" id="cd08551">
    <property type="entry name" value="Fe-ADH"/>
    <property type="match status" value="1"/>
</dbReference>
<dbReference type="Gene3D" id="1.20.1090.10">
    <property type="entry name" value="Dehydroquinate synthase-like - alpha domain"/>
    <property type="match status" value="1"/>
</dbReference>
<keyword evidence="3" id="KW-0520">NAD</keyword>
<comment type="similarity">
    <text evidence="1">Belongs to the iron-containing alcohol dehydrogenase family.</text>
</comment>
<dbReference type="Pfam" id="PF00465">
    <property type="entry name" value="Fe-ADH"/>
    <property type="match status" value="1"/>
</dbReference>
<reference evidence="6 7" key="1">
    <citation type="submission" date="2016-10" db="EMBL/GenBank/DDBJ databases">
        <authorList>
            <person name="de Groot N.N."/>
        </authorList>
    </citation>
    <scope>NUCLEOTIDE SEQUENCE [LARGE SCALE GENOMIC DNA]</scope>
    <source>
        <strain evidence="6 7">DSM 45514</strain>
    </source>
</reference>
<evidence type="ECO:0000256" key="1">
    <source>
        <dbReference type="ARBA" id="ARBA00007358"/>
    </source>
</evidence>
<dbReference type="STRING" id="1236220.SAMN04488112_10428"/>
<name>A0A1G6JG78_9BACL</name>
<dbReference type="AlphaFoldDB" id="A0A1G6JG78"/>
<feature type="domain" description="Alcohol dehydrogenase iron-type/glycerol dehydrogenase GldA" evidence="4">
    <location>
        <begin position="16"/>
        <end position="187"/>
    </location>
</feature>
<evidence type="ECO:0000259" key="4">
    <source>
        <dbReference type="Pfam" id="PF00465"/>
    </source>
</evidence>
<dbReference type="PROSITE" id="PS00913">
    <property type="entry name" value="ADH_IRON_1"/>
    <property type="match status" value="1"/>
</dbReference>
<dbReference type="InterPro" id="IPR056798">
    <property type="entry name" value="ADH_Fe_C"/>
</dbReference>
<dbReference type="PROSITE" id="PS00060">
    <property type="entry name" value="ADH_IRON_2"/>
    <property type="match status" value="1"/>
</dbReference>
<organism evidence="6 7">
    <name type="scientific">Melghirimyces thermohalophilus</name>
    <dbReference type="NCBI Taxonomy" id="1236220"/>
    <lineage>
        <taxon>Bacteria</taxon>
        <taxon>Bacillati</taxon>
        <taxon>Bacillota</taxon>
        <taxon>Bacilli</taxon>
        <taxon>Bacillales</taxon>
        <taxon>Thermoactinomycetaceae</taxon>
        <taxon>Melghirimyces</taxon>
    </lineage>
</organism>
<protein>
    <submittedName>
        <fullName evidence="6">Choline dehydrogenase</fullName>
    </submittedName>
</protein>
<proteinExistence type="inferred from homology"/>
<keyword evidence="7" id="KW-1185">Reference proteome</keyword>
<dbReference type="Pfam" id="PF25137">
    <property type="entry name" value="ADH_Fe_C"/>
    <property type="match status" value="1"/>
</dbReference>
<dbReference type="FunFam" id="3.40.50.1970:FF:000003">
    <property type="entry name" value="Alcohol dehydrogenase, iron-containing"/>
    <property type="match status" value="1"/>
</dbReference>
<dbReference type="InterPro" id="IPR001670">
    <property type="entry name" value="ADH_Fe/GldA"/>
</dbReference>
<dbReference type="GO" id="GO:0004022">
    <property type="term" value="F:alcohol dehydrogenase (NAD+) activity"/>
    <property type="evidence" value="ECO:0007669"/>
    <property type="project" value="TreeGrafter"/>
</dbReference>
<dbReference type="GO" id="GO:0046872">
    <property type="term" value="F:metal ion binding"/>
    <property type="evidence" value="ECO:0007669"/>
    <property type="project" value="InterPro"/>
</dbReference>
<evidence type="ECO:0000256" key="2">
    <source>
        <dbReference type="ARBA" id="ARBA00023002"/>
    </source>
</evidence>
<dbReference type="InterPro" id="IPR039697">
    <property type="entry name" value="Alcohol_dehydrogenase_Fe"/>
</dbReference>
<dbReference type="SUPFAM" id="SSF56796">
    <property type="entry name" value="Dehydroquinate synthase-like"/>
    <property type="match status" value="1"/>
</dbReference>
<accession>A0A1G6JG78</accession>